<dbReference type="PANTHER" id="PTHR21974:SF2">
    <property type="entry name" value="RE15880P"/>
    <property type="match status" value="1"/>
</dbReference>
<proteinExistence type="predicted"/>
<reference evidence="4" key="1">
    <citation type="journal article" date="2012" name="Science">
        <title>The Paleozoic origin of enzymatic lignin decomposition reconstructed from 31 fungal genomes.</title>
        <authorList>
            <person name="Floudas D."/>
            <person name="Binder M."/>
            <person name="Riley R."/>
            <person name="Barry K."/>
            <person name="Blanchette R.A."/>
            <person name="Henrissat B."/>
            <person name="Martinez A.T."/>
            <person name="Otillar R."/>
            <person name="Spatafora J.W."/>
            <person name="Yadav J.S."/>
            <person name="Aerts A."/>
            <person name="Benoit I."/>
            <person name="Boyd A."/>
            <person name="Carlson A."/>
            <person name="Copeland A."/>
            <person name="Coutinho P.M."/>
            <person name="de Vries R.P."/>
            <person name="Ferreira P."/>
            <person name="Findley K."/>
            <person name="Foster B."/>
            <person name="Gaskell J."/>
            <person name="Glotzer D."/>
            <person name="Gorecki P."/>
            <person name="Heitman J."/>
            <person name="Hesse C."/>
            <person name="Hori C."/>
            <person name="Igarashi K."/>
            <person name="Jurgens J.A."/>
            <person name="Kallen N."/>
            <person name="Kersten P."/>
            <person name="Kohler A."/>
            <person name="Kuees U."/>
            <person name="Kumar T.K.A."/>
            <person name="Kuo A."/>
            <person name="LaButti K."/>
            <person name="Larrondo L.F."/>
            <person name="Lindquist E."/>
            <person name="Ling A."/>
            <person name="Lombard V."/>
            <person name="Lucas S."/>
            <person name="Lundell T."/>
            <person name="Martin R."/>
            <person name="McLaughlin D.J."/>
            <person name="Morgenstern I."/>
            <person name="Morin E."/>
            <person name="Murat C."/>
            <person name="Nagy L.G."/>
            <person name="Nolan M."/>
            <person name="Ohm R.A."/>
            <person name="Patyshakuliyeva A."/>
            <person name="Rokas A."/>
            <person name="Ruiz-Duenas F.J."/>
            <person name="Sabat G."/>
            <person name="Salamov A."/>
            <person name="Samejima M."/>
            <person name="Schmutz J."/>
            <person name="Slot J.C."/>
            <person name="St John F."/>
            <person name="Stenlid J."/>
            <person name="Sun H."/>
            <person name="Sun S."/>
            <person name="Syed K."/>
            <person name="Tsang A."/>
            <person name="Wiebenga A."/>
            <person name="Young D."/>
            <person name="Pisabarro A."/>
            <person name="Eastwood D.C."/>
            <person name="Martin F."/>
            <person name="Cullen D."/>
            <person name="Grigoriev I.V."/>
            <person name="Hibbett D.S."/>
        </authorList>
    </citation>
    <scope>NUCLEOTIDE SEQUENCE [LARGE SCALE GENOMIC DNA]</scope>
    <source>
        <strain evidence="4">RWD-64-598 SS2</strain>
    </source>
</reference>
<feature type="region of interest" description="Disordered" evidence="2">
    <location>
        <begin position="349"/>
        <end position="435"/>
    </location>
</feature>
<evidence type="ECO:0000256" key="2">
    <source>
        <dbReference type="SAM" id="MobiDB-lite"/>
    </source>
</evidence>
<evidence type="ECO:0000256" key="1">
    <source>
        <dbReference type="SAM" id="Coils"/>
    </source>
</evidence>
<dbReference type="Proteomes" id="UP000053558">
    <property type="component" value="Unassembled WGS sequence"/>
</dbReference>
<dbReference type="AlphaFoldDB" id="A0A5M3MHP8"/>
<name>A0A5M3MHP8_CONPW</name>
<comment type="caution">
    <text evidence="3">The sequence shown here is derived from an EMBL/GenBank/DDBJ whole genome shotgun (WGS) entry which is preliminary data.</text>
</comment>
<sequence length="435" mass="48313">MSTTDTIRSSVSHHDDLIRLIGALDYAPKALQSQQEYIRGLNTQLEVVTKNIQELEKTTKKEKKEHKEVSESKIRKFAYRVGGQGNKYDQRVEKEHREFVEALEKEMRAKEEAELFKKILDEGNEVLRNLTAEASRHSELKAQLDHLYKSIFDGPTSEFPLDDQLERAVHQAQQRYDQIQLCLNSESQVVDLLSRAYDLSARAQQEMQQALSYSTWDMWGGGVGADMMERNAVSTATSYAGQADMLVHQAIIHANSPDDVQPIPGLQIPQISSTMDIFFDNIITDMNAHHKIEMATNQLQEARQFLTHQLSSSRSRADVIGNDLLQASNALSHARGELDGYRRRLFDQVAHSGNSGDGGGANGTAPPIPSQYAPPPYPPPQFTGGVELAGGEAAQDSQPGAQERPEMPMAPVPSWGSRNPYAAQMASGREGKDSL</sequence>
<dbReference type="EMBL" id="JH711582">
    <property type="protein sequence ID" value="EIW78536.1"/>
    <property type="molecule type" value="Genomic_DNA"/>
</dbReference>
<feature type="coiled-coil region" evidence="1">
    <location>
        <begin position="38"/>
        <end position="113"/>
    </location>
</feature>
<feature type="compositionally biased region" description="Pro residues" evidence="2">
    <location>
        <begin position="366"/>
        <end position="381"/>
    </location>
</feature>
<gene>
    <name evidence="3" type="ORF">CONPUDRAFT_138766</name>
</gene>
<dbReference type="OMA" id="FRRFAHK"/>
<organism evidence="3 4">
    <name type="scientific">Coniophora puteana (strain RWD-64-598)</name>
    <name type="common">Brown rot fungus</name>
    <dbReference type="NCBI Taxonomy" id="741705"/>
    <lineage>
        <taxon>Eukaryota</taxon>
        <taxon>Fungi</taxon>
        <taxon>Dikarya</taxon>
        <taxon>Basidiomycota</taxon>
        <taxon>Agaricomycotina</taxon>
        <taxon>Agaricomycetes</taxon>
        <taxon>Agaricomycetidae</taxon>
        <taxon>Boletales</taxon>
        <taxon>Coniophorineae</taxon>
        <taxon>Coniophoraceae</taxon>
        <taxon>Coniophora</taxon>
    </lineage>
</organism>
<dbReference type="OrthoDB" id="2562743at2759"/>
<dbReference type="RefSeq" id="XP_007771553.1">
    <property type="nucleotide sequence ID" value="XM_007773363.1"/>
</dbReference>
<evidence type="ECO:0000313" key="4">
    <source>
        <dbReference type="Proteomes" id="UP000053558"/>
    </source>
</evidence>
<keyword evidence="4" id="KW-1185">Reference proteome</keyword>
<evidence type="ECO:0000313" key="3">
    <source>
        <dbReference type="EMBL" id="EIW78536.1"/>
    </source>
</evidence>
<protein>
    <submittedName>
        <fullName evidence="3">Uncharacterized protein</fullName>
    </submittedName>
</protein>
<accession>A0A5M3MHP8</accession>
<dbReference type="GeneID" id="19201250"/>
<keyword evidence="1" id="KW-0175">Coiled coil</keyword>
<dbReference type="KEGG" id="cput:CONPUDRAFT_138766"/>
<dbReference type="PANTHER" id="PTHR21974">
    <property type="entry name" value="RE15880P"/>
    <property type="match status" value="1"/>
</dbReference>